<keyword evidence="3 6" id="KW-0812">Transmembrane</keyword>
<evidence type="ECO:0000313" key="8">
    <source>
        <dbReference type="Proteomes" id="UP001321492"/>
    </source>
</evidence>
<protein>
    <submittedName>
        <fullName evidence="7">LysE family transporter</fullName>
    </submittedName>
</protein>
<feature type="transmembrane region" description="Helical" evidence="6">
    <location>
        <begin position="121"/>
        <end position="140"/>
    </location>
</feature>
<proteinExistence type="predicted"/>
<dbReference type="EMBL" id="JASJEV010000001">
    <property type="protein sequence ID" value="MDJ1156976.1"/>
    <property type="molecule type" value="Genomic_DNA"/>
</dbReference>
<keyword evidence="4 6" id="KW-1133">Transmembrane helix</keyword>
<evidence type="ECO:0000256" key="1">
    <source>
        <dbReference type="ARBA" id="ARBA00004651"/>
    </source>
</evidence>
<feature type="transmembrane region" description="Helical" evidence="6">
    <location>
        <begin position="185"/>
        <end position="208"/>
    </location>
</feature>
<name>A0ABT7AC85_9HYPH</name>
<dbReference type="PANTHER" id="PTHR30086:SF20">
    <property type="entry name" value="ARGININE EXPORTER PROTEIN ARGO-RELATED"/>
    <property type="match status" value="1"/>
</dbReference>
<keyword evidence="8" id="KW-1185">Reference proteome</keyword>
<evidence type="ECO:0000313" key="7">
    <source>
        <dbReference type="EMBL" id="MDJ1156976.1"/>
    </source>
</evidence>
<evidence type="ECO:0000256" key="2">
    <source>
        <dbReference type="ARBA" id="ARBA00022475"/>
    </source>
</evidence>
<feature type="transmembrane region" description="Helical" evidence="6">
    <location>
        <begin position="20"/>
        <end position="45"/>
    </location>
</feature>
<dbReference type="PANTHER" id="PTHR30086">
    <property type="entry name" value="ARGININE EXPORTER PROTEIN ARGO"/>
    <property type="match status" value="1"/>
</dbReference>
<evidence type="ECO:0000256" key="3">
    <source>
        <dbReference type="ARBA" id="ARBA00022692"/>
    </source>
</evidence>
<keyword evidence="2" id="KW-1003">Cell membrane</keyword>
<feature type="transmembrane region" description="Helical" evidence="6">
    <location>
        <begin position="152"/>
        <end position="173"/>
    </location>
</feature>
<comment type="subcellular location">
    <subcellularLocation>
        <location evidence="1">Cell membrane</location>
        <topology evidence="1">Multi-pass membrane protein</topology>
    </subcellularLocation>
</comment>
<accession>A0ABT7AC85</accession>
<evidence type="ECO:0000256" key="6">
    <source>
        <dbReference type="SAM" id="Phobius"/>
    </source>
</evidence>
<reference evidence="7 8" key="1">
    <citation type="submission" date="2023-05" db="EMBL/GenBank/DDBJ databases">
        <title>Chelatococcus sp. nov., a moderately thermophilic bacterium isolated from hot spring microbial mat.</title>
        <authorList>
            <person name="Hu C.-J."/>
            <person name="Li W.-J."/>
        </authorList>
    </citation>
    <scope>NUCLEOTIDE SEQUENCE [LARGE SCALE GENOMIC DNA]</scope>
    <source>
        <strain evidence="7 8">SYSU G07232</strain>
    </source>
</reference>
<sequence>MIEQGALPSEAWHALPPLVLSASIVMGSPGPSTISVTAVGAAFGFRRSLGYVSGLVAGTTTVLLGIAAGVVALLQALPQVAPVLVAASAAYILYLAFRIATAPPLAEAGANLSAPSFTGGFLLAVANPKAWFAITAVFTGTGVVDGAATLDAVVKTAVLTAMIVAIHIAWLLVGTSLARILRSPVGARAVHVALATLLVVTTAVQVGLLSF</sequence>
<dbReference type="RefSeq" id="WP_283738964.1">
    <property type="nucleotide sequence ID" value="NZ_JASJEV010000001.1"/>
</dbReference>
<organism evidence="7 8">
    <name type="scientific">Chelatococcus albus</name>
    <dbReference type="NCBI Taxonomy" id="3047466"/>
    <lineage>
        <taxon>Bacteria</taxon>
        <taxon>Pseudomonadati</taxon>
        <taxon>Pseudomonadota</taxon>
        <taxon>Alphaproteobacteria</taxon>
        <taxon>Hyphomicrobiales</taxon>
        <taxon>Chelatococcaceae</taxon>
        <taxon>Chelatococcus</taxon>
    </lineage>
</organism>
<dbReference type="Proteomes" id="UP001321492">
    <property type="component" value="Unassembled WGS sequence"/>
</dbReference>
<gene>
    <name evidence="7" type="ORF">QNA08_01805</name>
</gene>
<keyword evidence="5 6" id="KW-0472">Membrane</keyword>
<evidence type="ECO:0000256" key="5">
    <source>
        <dbReference type="ARBA" id="ARBA00023136"/>
    </source>
</evidence>
<evidence type="ECO:0000256" key="4">
    <source>
        <dbReference type="ARBA" id="ARBA00022989"/>
    </source>
</evidence>
<feature type="transmembrane region" description="Helical" evidence="6">
    <location>
        <begin position="52"/>
        <end position="74"/>
    </location>
</feature>
<dbReference type="Pfam" id="PF01810">
    <property type="entry name" value="LysE"/>
    <property type="match status" value="1"/>
</dbReference>
<feature type="transmembrane region" description="Helical" evidence="6">
    <location>
        <begin position="80"/>
        <end position="100"/>
    </location>
</feature>
<comment type="caution">
    <text evidence="7">The sequence shown here is derived from an EMBL/GenBank/DDBJ whole genome shotgun (WGS) entry which is preliminary data.</text>
</comment>
<dbReference type="InterPro" id="IPR001123">
    <property type="entry name" value="LeuE-type"/>
</dbReference>